<dbReference type="InterPro" id="IPR012349">
    <property type="entry name" value="Split_barrel_FMN-bd"/>
</dbReference>
<evidence type="ECO:0000313" key="2">
    <source>
        <dbReference type="Proteomes" id="UP001163203"/>
    </source>
</evidence>
<dbReference type="Gene3D" id="2.30.110.10">
    <property type="entry name" value="Electron Transport, Fmn-binding Protein, Chain A"/>
    <property type="match status" value="1"/>
</dbReference>
<dbReference type="SUPFAM" id="SSF50475">
    <property type="entry name" value="FMN-binding split barrel"/>
    <property type="match status" value="1"/>
</dbReference>
<sequence>MTPRRFQELSREESLRRLGSVRVGRIVFSHQALPAIRPVNHLVDDGQVIIRSHAGAALMSALDTVVAYEADFVAEGDRIGWSVIVTGVARRLKAPEAIARYERLLQPWVPDEMAHVIRIQPELVTGFSLEECEQGEPGAA</sequence>
<name>A0ABY7BBA7_9PSEU</name>
<dbReference type="Pfam" id="PF12900">
    <property type="entry name" value="Pyridox_ox_2"/>
    <property type="match status" value="1"/>
</dbReference>
<dbReference type="RefSeq" id="WP_268759062.1">
    <property type="nucleotide sequence ID" value="NZ_CP113836.1"/>
</dbReference>
<proteinExistence type="predicted"/>
<dbReference type="Proteomes" id="UP001163203">
    <property type="component" value="Chromosome"/>
</dbReference>
<keyword evidence="2" id="KW-1185">Reference proteome</keyword>
<dbReference type="InterPro" id="IPR024747">
    <property type="entry name" value="Pyridox_Oxase-rel"/>
</dbReference>
<gene>
    <name evidence="1" type="ORF">ORV05_14765</name>
</gene>
<organism evidence="1 2">
    <name type="scientific">Amycolatopsis cynarae</name>
    <dbReference type="NCBI Taxonomy" id="2995223"/>
    <lineage>
        <taxon>Bacteria</taxon>
        <taxon>Bacillati</taxon>
        <taxon>Actinomycetota</taxon>
        <taxon>Actinomycetes</taxon>
        <taxon>Pseudonocardiales</taxon>
        <taxon>Pseudonocardiaceae</taxon>
        <taxon>Amycolatopsis</taxon>
    </lineage>
</organism>
<protein>
    <submittedName>
        <fullName evidence="1">Pyridoxamine 5'-phosphate oxidase family protein</fullName>
    </submittedName>
</protein>
<reference evidence="1" key="1">
    <citation type="submission" date="2022-11" db="EMBL/GenBank/DDBJ databases">
        <authorList>
            <person name="Mo P."/>
        </authorList>
    </citation>
    <scope>NUCLEOTIDE SEQUENCE</scope>
    <source>
        <strain evidence="1">HUAS 11-8</strain>
    </source>
</reference>
<dbReference type="EMBL" id="CP113836">
    <property type="protein sequence ID" value="WAL68973.1"/>
    <property type="molecule type" value="Genomic_DNA"/>
</dbReference>
<evidence type="ECO:0000313" key="1">
    <source>
        <dbReference type="EMBL" id="WAL68973.1"/>
    </source>
</evidence>
<accession>A0ABY7BBA7</accession>